<evidence type="ECO:0000313" key="5">
    <source>
        <dbReference type="EMBL" id="BCI68417.1"/>
    </source>
</evidence>
<evidence type="ECO:0008006" key="7">
    <source>
        <dbReference type="Google" id="ProtNLM"/>
    </source>
</evidence>
<dbReference type="AlphaFoldDB" id="A0A6S6PH94"/>
<dbReference type="PANTHER" id="PTHR44858">
    <property type="entry name" value="TETRATRICOPEPTIDE REPEAT PROTEIN 6"/>
    <property type="match status" value="1"/>
</dbReference>
<dbReference type="PANTHER" id="PTHR44858:SF1">
    <property type="entry name" value="UDP-N-ACETYLGLUCOSAMINE--PEPTIDE N-ACETYLGLUCOSAMINYLTRANSFERASE SPINDLY-RELATED"/>
    <property type="match status" value="1"/>
</dbReference>
<organism evidence="5 6">
    <name type="scientific">Acetobacter aceti</name>
    <dbReference type="NCBI Taxonomy" id="435"/>
    <lineage>
        <taxon>Bacteria</taxon>
        <taxon>Pseudomonadati</taxon>
        <taxon>Pseudomonadota</taxon>
        <taxon>Alphaproteobacteria</taxon>
        <taxon>Acetobacterales</taxon>
        <taxon>Acetobacteraceae</taxon>
        <taxon>Acetobacter</taxon>
        <taxon>Acetobacter subgen. Acetobacter</taxon>
    </lineage>
</organism>
<dbReference type="InterPro" id="IPR019734">
    <property type="entry name" value="TPR_rpt"/>
</dbReference>
<sequence>MPIRPVLSALLLASLLSSSAIAAEQKALATPTKTESSPFAPIDTPDFLVGLIAARANDYATAAQAYSAALAKDPNNMDLLRQAFSEAALAGAPNAVDLARQTLAKAGGRSILTAFVLGNDAVLHDRWKEASEAYQSMPSDALTNILSPLLQAWCLAGEKKYTDAIALLTSSKHSTSPAAPFYVGHAALIALLAGDTGQAKTLFDKANQLFPASDLLINRARANLLWQTGHQSEARDLLRAATGSDTVLSLAEPELQAAIDTPPVPTARDGVAHAYVLVAFILRQQALHAPEVDSMQQINIASAMMLRMALTLDPTLAIARLMLSEIEESLGHKDIAIAVLQDLPDTNPLIRVAQYRVAMLEDQLGNHADARAKLERLAHDAPNLVLPIRSLGTILSESKDWPAAIDAFNKAITNARASQTLDWTLLFERAAAYERTNNWPKAEADLQEARKMVPDEPLLLNFLGYGWAQRGLHLTEATELLKRALALDPDDAAIRDSLGWVLLRSGDLPRGAEMIEKAAEQTPLDPEVNYHLGVAYWDLGRKSEAIDQWNVALGLKPEPDDLQRIQSALDFARTADIKTKFPIRDTAAAPQQGGTVVQ</sequence>
<accession>A0A6S6PH94</accession>
<feature type="signal peptide" evidence="4">
    <location>
        <begin position="1"/>
        <end position="22"/>
    </location>
</feature>
<dbReference type="Pfam" id="PF13432">
    <property type="entry name" value="TPR_16"/>
    <property type="match status" value="3"/>
</dbReference>
<dbReference type="InterPro" id="IPR050498">
    <property type="entry name" value="Ycf3"/>
</dbReference>
<keyword evidence="2 3" id="KW-0802">TPR repeat</keyword>
<gene>
    <name evidence="5" type="ORF">AAJCM20276_30410</name>
</gene>
<dbReference type="Pfam" id="PF13174">
    <property type="entry name" value="TPR_6"/>
    <property type="match status" value="1"/>
</dbReference>
<feature type="chain" id="PRO_5028387202" description="Tetratricopeptide repeat-like domain-containing protein" evidence="4">
    <location>
        <begin position="23"/>
        <end position="598"/>
    </location>
</feature>
<evidence type="ECO:0000256" key="1">
    <source>
        <dbReference type="ARBA" id="ARBA00022737"/>
    </source>
</evidence>
<dbReference type="SUPFAM" id="SSF48452">
    <property type="entry name" value="TPR-like"/>
    <property type="match status" value="3"/>
</dbReference>
<keyword evidence="1" id="KW-0677">Repeat</keyword>
<dbReference type="InterPro" id="IPR011990">
    <property type="entry name" value="TPR-like_helical_dom_sf"/>
</dbReference>
<proteinExistence type="predicted"/>
<evidence type="ECO:0000256" key="3">
    <source>
        <dbReference type="PROSITE-ProRule" id="PRU00339"/>
    </source>
</evidence>
<feature type="repeat" description="TPR" evidence="3">
    <location>
        <begin position="526"/>
        <end position="559"/>
    </location>
</feature>
<protein>
    <recommendedName>
        <fullName evidence="7">Tetratricopeptide repeat-like domain-containing protein</fullName>
    </recommendedName>
</protein>
<dbReference type="PROSITE" id="PS50005">
    <property type="entry name" value="TPR"/>
    <property type="match status" value="1"/>
</dbReference>
<evidence type="ECO:0000313" key="6">
    <source>
        <dbReference type="Proteomes" id="UP000515220"/>
    </source>
</evidence>
<dbReference type="Proteomes" id="UP000515220">
    <property type="component" value="Chromosome"/>
</dbReference>
<evidence type="ECO:0000256" key="2">
    <source>
        <dbReference type="ARBA" id="ARBA00022803"/>
    </source>
</evidence>
<name>A0A6S6PH94_ACEAC</name>
<dbReference type="EMBL" id="AP023326">
    <property type="protein sequence ID" value="BCI68417.1"/>
    <property type="molecule type" value="Genomic_DNA"/>
</dbReference>
<dbReference type="Gene3D" id="1.25.40.10">
    <property type="entry name" value="Tetratricopeptide repeat domain"/>
    <property type="match status" value="2"/>
</dbReference>
<evidence type="ECO:0000256" key="4">
    <source>
        <dbReference type="SAM" id="SignalP"/>
    </source>
</evidence>
<dbReference type="SMART" id="SM00028">
    <property type="entry name" value="TPR"/>
    <property type="match status" value="6"/>
</dbReference>
<reference evidence="5 6" key="1">
    <citation type="submission" date="2020-07" db="EMBL/GenBank/DDBJ databases">
        <title>Complete Genome Sequence of an acetic acid bacterium, Acetobacter aceti JCM20276.</title>
        <authorList>
            <person name="Hirose Y."/>
            <person name="Mihara H."/>
        </authorList>
    </citation>
    <scope>NUCLEOTIDE SEQUENCE [LARGE SCALE GENOMIC DNA]</scope>
    <source>
        <strain evidence="5 6">JCM20276</strain>
    </source>
</reference>
<keyword evidence="4" id="KW-0732">Signal</keyword>